<evidence type="ECO:0000313" key="3">
    <source>
        <dbReference type="Proteomes" id="UP000791440"/>
    </source>
</evidence>
<proteinExistence type="predicted"/>
<accession>A0A922CHV0</accession>
<feature type="chain" id="PRO_5038276745" evidence="1">
    <location>
        <begin position="19"/>
        <end position="126"/>
    </location>
</feature>
<feature type="signal peptide" evidence="1">
    <location>
        <begin position="1"/>
        <end position="18"/>
    </location>
</feature>
<gene>
    <name evidence="2" type="ORF">O3G_MSEX004946</name>
</gene>
<sequence length="126" mass="14533">MAFTTCALIVTFMTITTAAIFGEPNNNHFQRFPPRFQNPFPFNPFALLNMAQQQMPQLPFMPMMPHIQMPNEEDILKMKPKPGQSYSAVFASDKGGKKKVAFNIDGHVFEETTYNRQFFIIRILKL</sequence>
<reference evidence="2" key="1">
    <citation type="journal article" date="2016" name="Insect Biochem. Mol. Biol.">
        <title>Multifaceted biological insights from a draft genome sequence of the tobacco hornworm moth, Manduca sexta.</title>
        <authorList>
            <person name="Kanost M.R."/>
            <person name="Arrese E.L."/>
            <person name="Cao X."/>
            <person name="Chen Y.R."/>
            <person name="Chellapilla S."/>
            <person name="Goldsmith M.R."/>
            <person name="Grosse-Wilde E."/>
            <person name="Heckel D.G."/>
            <person name="Herndon N."/>
            <person name="Jiang H."/>
            <person name="Papanicolaou A."/>
            <person name="Qu J."/>
            <person name="Soulages J.L."/>
            <person name="Vogel H."/>
            <person name="Walters J."/>
            <person name="Waterhouse R.M."/>
            <person name="Ahn S.J."/>
            <person name="Almeida F.C."/>
            <person name="An C."/>
            <person name="Aqrawi P."/>
            <person name="Bretschneider A."/>
            <person name="Bryant W.B."/>
            <person name="Bucks S."/>
            <person name="Chao H."/>
            <person name="Chevignon G."/>
            <person name="Christen J.M."/>
            <person name="Clarke D.F."/>
            <person name="Dittmer N.T."/>
            <person name="Ferguson L.C.F."/>
            <person name="Garavelou S."/>
            <person name="Gordon K.H.J."/>
            <person name="Gunaratna R.T."/>
            <person name="Han Y."/>
            <person name="Hauser F."/>
            <person name="He Y."/>
            <person name="Heidel-Fischer H."/>
            <person name="Hirsh A."/>
            <person name="Hu Y."/>
            <person name="Jiang H."/>
            <person name="Kalra D."/>
            <person name="Klinner C."/>
            <person name="Konig C."/>
            <person name="Kovar C."/>
            <person name="Kroll A.R."/>
            <person name="Kuwar S.S."/>
            <person name="Lee S.L."/>
            <person name="Lehman R."/>
            <person name="Li K."/>
            <person name="Li Z."/>
            <person name="Liang H."/>
            <person name="Lovelace S."/>
            <person name="Lu Z."/>
            <person name="Mansfield J.H."/>
            <person name="McCulloch K.J."/>
            <person name="Mathew T."/>
            <person name="Morton B."/>
            <person name="Muzny D.M."/>
            <person name="Neunemann D."/>
            <person name="Ongeri F."/>
            <person name="Pauchet Y."/>
            <person name="Pu L.L."/>
            <person name="Pyrousis I."/>
            <person name="Rao X.J."/>
            <person name="Redding A."/>
            <person name="Roesel C."/>
            <person name="Sanchez-Gracia A."/>
            <person name="Schaack S."/>
            <person name="Shukla A."/>
            <person name="Tetreau G."/>
            <person name="Wang Y."/>
            <person name="Xiong G.H."/>
            <person name="Traut W."/>
            <person name="Walsh T.K."/>
            <person name="Worley K.C."/>
            <person name="Wu D."/>
            <person name="Wu W."/>
            <person name="Wu Y.Q."/>
            <person name="Zhang X."/>
            <person name="Zou Z."/>
            <person name="Zucker H."/>
            <person name="Briscoe A.D."/>
            <person name="Burmester T."/>
            <person name="Clem R.J."/>
            <person name="Feyereisen R."/>
            <person name="Grimmelikhuijzen C.J.P."/>
            <person name="Hamodrakas S.J."/>
            <person name="Hansson B.S."/>
            <person name="Huguet E."/>
            <person name="Jermiin L.S."/>
            <person name="Lan Q."/>
            <person name="Lehman H.K."/>
            <person name="Lorenzen M."/>
            <person name="Merzendorfer H."/>
            <person name="Michalopoulos I."/>
            <person name="Morton D.B."/>
            <person name="Muthukrishnan S."/>
            <person name="Oakeshott J.G."/>
            <person name="Palmer W."/>
            <person name="Park Y."/>
            <person name="Passarelli A.L."/>
            <person name="Rozas J."/>
            <person name="Schwartz L.M."/>
            <person name="Smith W."/>
            <person name="Southgate A."/>
            <person name="Vilcinskas A."/>
            <person name="Vogt R."/>
            <person name="Wang P."/>
            <person name="Werren J."/>
            <person name="Yu X.Q."/>
            <person name="Zhou J.J."/>
            <person name="Brown S.J."/>
            <person name="Scherer S.E."/>
            <person name="Richards S."/>
            <person name="Blissard G.W."/>
        </authorList>
    </citation>
    <scope>NUCLEOTIDE SEQUENCE</scope>
</reference>
<dbReference type="EMBL" id="JH668343">
    <property type="protein sequence ID" value="KAG6447424.1"/>
    <property type="molecule type" value="Genomic_DNA"/>
</dbReference>
<dbReference type="AlphaFoldDB" id="A0A922CHV0"/>
<keyword evidence="3" id="KW-1185">Reference proteome</keyword>
<organism evidence="2 3">
    <name type="scientific">Manduca sexta</name>
    <name type="common">Tobacco hawkmoth</name>
    <name type="synonym">Tobacco hornworm</name>
    <dbReference type="NCBI Taxonomy" id="7130"/>
    <lineage>
        <taxon>Eukaryota</taxon>
        <taxon>Metazoa</taxon>
        <taxon>Ecdysozoa</taxon>
        <taxon>Arthropoda</taxon>
        <taxon>Hexapoda</taxon>
        <taxon>Insecta</taxon>
        <taxon>Pterygota</taxon>
        <taxon>Neoptera</taxon>
        <taxon>Endopterygota</taxon>
        <taxon>Lepidoptera</taxon>
        <taxon>Glossata</taxon>
        <taxon>Ditrysia</taxon>
        <taxon>Bombycoidea</taxon>
        <taxon>Sphingidae</taxon>
        <taxon>Sphinginae</taxon>
        <taxon>Sphingini</taxon>
        <taxon>Manduca</taxon>
    </lineage>
</organism>
<dbReference type="Proteomes" id="UP000791440">
    <property type="component" value="Unassembled WGS sequence"/>
</dbReference>
<name>A0A922CHV0_MANSE</name>
<reference evidence="2" key="2">
    <citation type="submission" date="2020-12" db="EMBL/GenBank/DDBJ databases">
        <authorList>
            <person name="Kanost M."/>
        </authorList>
    </citation>
    <scope>NUCLEOTIDE SEQUENCE</scope>
</reference>
<evidence type="ECO:0000256" key="1">
    <source>
        <dbReference type="SAM" id="SignalP"/>
    </source>
</evidence>
<evidence type="ECO:0000313" key="2">
    <source>
        <dbReference type="EMBL" id="KAG6447425.1"/>
    </source>
</evidence>
<keyword evidence="1" id="KW-0732">Signal</keyword>
<protein>
    <submittedName>
        <fullName evidence="2">Uncharacterized protein</fullName>
    </submittedName>
</protein>
<dbReference type="EMBL" id="JH668343">
    <property type="protein sequence ID" value="KAG6447425.1"/>
    <property type="molecule type" value="Genomic_DNA"/>
</dbReference>
<comment type="caution">
    <text evidence="2">The sequence shown here is derived from an EMBL/GenBank/DDBJ whole genome shotgun (WGS) entry which is preliminary data.</text>
</comment>